<evidence type="ECO:0000313" key="13">
    <source>
        <dbReference type="EMBL" id="KRT86535.1"/>
    </source>
</evidence>
<feature type="domain" description="Fatty acyl-CoA reductase C-terminal" evidence="11">
    <location>
        <begin position="369"/>
        <end position="461"/>
    </location>
</feature>
<dbReference type="GO" id="GO:0035336">
    <property type="term" value="P:long-chain fatty-acyl-CoA metabolic process"/>
    <property type="evidence" value="ECO:0007669"/>
    <property type="project" value="TreeGrafter"/>
</dbReference>
<keyword evidence="4 10" id="KW-0812">Transmembrane</keyword>
<keyword evidence="10" id="KW-0560">Oxidoreductase</keyword>
<dbReference type="PANTHER" id="PTHR11011:SF60">
    <property type="entry name" value="FATTY ACYL-COA REDUCTASE-RELATED"/>
    <property type="match status" value="1"/>
</dbReference>
<evidence type="ECO:0000256" key="6">
    <source>
        <dbReference type="ARBA" id="ARBA00022989"/>
    </source>
</evidence>
<keyword evidence="14" id="KW-1185">Reference proteome</keyword>
<dbReference type="EC" id="1.2.1.84" evidence="10"/>
<name>A0A0T6BI28_9SCAR</name>
<dbReference type="GO" id="GO:0080019">
    <property type="term" value="F:alcohol-forming very long-chain fatty acyl-CoA reductase activity"/>
    <property type="evidence" value="ECO:0007669"/>
    <property type="project" value="InterPro"/>
</dbReference>
<dbReference type="SUPFAM" id="SSF51735">
    <property type="entry name" value="NAD(P)-binding Rossmann-fold domains"/>
    <property type="match status" value="1"/>
</dbReference>
<gene>
    <name evidence="13" type="ORF">AMK59_246</name>
</gene>
<accession>A0A0T6BI28</accession>
<comment type="catalytic activity">
    <reaction evidence="9 10">
        <text>a long-chain fatty acyl-CoA + 2 NADPH + 2 H(+) = a long-chain primary fatty alcohol + 2 NADP(+) + CoA</text>
        <dbReference type="Rhea" id="RHEA:52716"/>
        <dbReference type="ChEBI" id="CHEBI:15378"/>
        <dbReference type="ChEBI" id="CHEBI:57287"/>
        <dbReference type="ChEBI" id="CHEBI:57783"/>
        <dbReference type="ChEBI" id="CHEBI:58349"/>
        <dbReference type="ChEBI" id="CHEBI:77396"/>
        <dbReference type="ChEBI" id="CHEBI:83139"/>
        <dbReference type="EC" id="1.2.1.84"/>
    </reaction>
</comment>
<keyword evidence="7 10" id="KW-0443">Lipid metabolism</keyword>
<comment type="function">
    <text evidence="10">Catalyzes the reduction of fatty acyl-CoA to fatty alcohols.</text>
</comment>
<evidence type="ECO:0000259" key="12">
    <source>
        <dbReference type="Pfam" id="PF07993"/>
    </source>
</evidence>
<organism evidence="13 14">
    <name type="scientific">Oryctes borbonicus</name>
    <dbReference type="NCBI Taxonomy" id="1629725"/>
    <lineage>
        <taxon>Eukaryota</taxon>
        <taxon>Metazoa</taxon>
        <taxon>Ecdysozoa</taxon>
        <taxon>Arthropoda</taxon>
        <taxon>Hexapoda</taxon>
        <taxon>Insecta</taxon>
        <taxon>Pterygota</taxon>
        <taxon>Neoptera</taxon>
        <taxon>Endopterygota</taxon>
        <taxon>Coleoptera</taxon>
        <taxon>Polyphaga</taxon>
        <taxon>Scarabaeiformia</taxon>
        <taxon>Scarabaeidae</taxon>
        <taxon>Dynastinae</taxon>
        <taxon>Oryctes</taxon>
    </lineage>
</organism>
<dbReference type="FunFam" id="3.40.50.720:FF:000143">
    <property type="entry name" value="Fatty acyl-CoA reductase"/>
    <property type="match status" value="1"/>
</dbReference>
<keyword evidence="3 10" id="KW-0444">Lipid biosynthesis</keyword>
<evidence type="ECO:0000256" key="8">
    <source>
        <dbReference type="ARBA" id="ARBA00023136"/>
    </source>
</evidence>
<keyword evidence="8 10" id="KW-0472">Membrane</keyword>
<dbReference type="InterPro" id="IPR036291">
    <property type="entry name" value="NAD(P)-bd_dom_sf"/>
</dbReference>
<keyword evidence="5 10" id="KW-0521">NADP</keyword>
<evidence type="ECO:0000256" key="9">
    <source>
        <dbReference type="ARBA" id="ARBA00052530"/>
    </source>
</evidence>
<evidence type="ECO:0000313" key="14">
    <source>
        <dbReference type="Proteomes" id="UP000051574"/>
    </source>
</evidence>
<dbReference type="InterPro" id="IPR026055">
    <property type="entry name" value="FAR"/>
</dbReference>
<keyword evidence="6 10" id="KW-1133">Transmembrane helix</keyword>
<feature type="domain" description="Thioester reductase (TE)" evidence="12">
    <location>
        <begin position="25"/>
        <end position="294"/>
    </location>
</feature>
<dbReference type="EMBL" id="LJIG01000405">
    <property type="protein sequence ID" value="KRT86535.1"/>
    <property type="molecule type" value="Genomic_DNA"/>
</dbReference>
<evidence type="ECO:0000256" key="4">
    <source>
        <dbReference type="ARBA" id="ARBA00022692"/>
    </source>
</evidence>
<evidence type="ECO:0000256" key="10">
    <source>
        <dbReference type="RuleBase" id="RU363097"/>
    </source>
</evidence>
<comment type="caution">
    <text evidence="13">The sequence shown here is derived from an EMBL/GenBank/DDBJ whole genome shotgun (WGS) entry which is preliminary data.</text>
</comment>
<protein>
    <recommendedName>
        <fullName evidence="10">Fatty acyl-CoA reductase</fullName>
        <ecNumber evidence="10">1.2.1.84</ecNumber>
    </recommendedName>
</protein>
<evidence type="ECO:0000256" key="5">
    <source>
        <dbReference type="ARBA" id="ARBA00022857"/>
    </source>
</evidence>
<evidence type="ECO:0000256" key="1">
    <source>
        <dbReference type="ARBA" id="ARBA00004141"/>
    </source>
</evidence>
<reference evidence="13 14" key="1">
    <citation type="submission" date="2015-09" db="EMBL/GenBank/DDBJ databases">
        <title>Draft genome of the scarab beetle Oryctes borbonicus.</title>
        <authorList>
            <person name="Meyer J.M."/>
            <person name="Markov G.V."/>
            <person name="Baskaran P."/>
            <person name="Herrmann M."/>
            <person name="Sommer R.J."/>
            <person name="Roedelsperger C."/>
        </authorList>
    </citation>
    <scope>NUCLEOTIDE SEQUENCE [LARGE SCALE GENOMIC DNA]</scope>
    <source>
        <strain evidence="13">OB123</strain>
        <tissue evidence="13">Whole animal</tissue>
    </source>
</reference>
<comment type="subcellular location">
    <subcellularLocation>
        <location evidence="1">Membrane</location>
        <topology evidence="1">Multi-pass membrane protein</topology>
    </subcellularLocation>
</comment>
<dbReference type="GO" id="GO:0005777">
    <property type="term" value="C:peroxisome"/>
    <property type="evidence" value="ECO:0007669"/>
    <property type="project" value="TreeGrafter"/>
</dbReference>
<dbReference type="GO" id="GO:0102965">
    <property type="term" value="F:alcohol-forming long-chain fatty acyl-CoA reductase activity"/>
    <property type="evidence" value="ECO:0007669"/>
    <property type="project" value="UniProtKB-EC"/>
</dbReference>
<dbReference type="InterPro" id="IPR033640">
    <property type="entry name" value="FAR_C"/>
</dbReference>
<evidence type="ECO:0000256" key="3">
    <source>
        <dbReference type="ARBA" id="ARBA00022516"/>
    </source>
</evidence>
<evidence type="ECO:0000256" key="2">
    <source>
        <dbReference type="ARBA" id="ARBA00005928"/>
    </source>
</evidence>
<dbReference type="PANTHER" id="PTHR11011">
    <property type="entry name" value="MALE STERILITY PROTEIN 2-RELATED"/>
    <property type="match status" value="1"/>
</dbReference>
<feature type="transmembrane region" description="Helical" evidence="10">
    <location>
        <begin position="478"/>
        <end position="499"/>
    </location>
</feature>
<dbReference type="Gene3D" id="3.40.50.720">
    <property type="entry name" value="NAD(P)-binding Rossmann-like Domain"/>
    <property type="match status" value="1"/>
</dbReference>
<sequence>MDIAADVHNSDSQVQRFYDGKKVFITGGTGFLGKLLVEKLLRSTNVSTIYFLIRPKKGKGIHARLDEYFDDIVFQRLKTEAPKYKSKIVGIPGDCALAGLGMTIEDRQLLLDNVEIVFHVAATVNFTEKLKLAYSINVKGTEVILNLCRQMQNLKAYIHVSTVYSQCHMKEIDEIFYETSADYRDLEAILDKFDDDSIDRLTPKILGNAPNTYTFTKALAESLIREQASGLPVAIFRPAIVISTYKEPIEGWIDNLYGPTGICAGAASGIIRTIRCKREATANIVPADTCVAAMIVSAWDVAQKSPLRNSGSIPIYNYISSSENPISWGEFLTINKLWSEINPPSDSLWAVVFHTSESSVTFTVKKMLYHTIPAVVLDFLSILGGRKPRLIKLYFKIHKFLDVISYFSTREWKCSNDNVTKLWCKMNARDREIYPFSMTSVHWIAFFKNYMRGIRRYLLKDSDQTLLKAKKRRFRLCILHNVVMLVLTCTIFNVFYHVIWRSIRNFKPLELI</sequence>
<dbReference type="InterPro" id="IPR013120">
    <property type="entry name" value="FAR_NAD-bd"/>
</dbReference>
<dbReference type="GO" id="GO:0016020">
    <property type="term" value="C:membrane"/>
    <property type="evidence" value="ECO:0007669"/>
    <property type="project" value="UniProtKB-SubCell"/>
</dbReference>
<dbReference type="Pfam" id="PF03015">
    <property type="entry name" value="Sterile"/>
    <property type="match status" value="1"/>
</dbReference>
<dbReference type="OrthoDB" id="429813at2759"/>
<dbReference type="AlphaFoldDB" id="A0A0T6BI28"/>
<dbReference type="CDD" id="cd05236">
    <property type="entry name" value="FAR-N_SDR_e"/>
    <property type="match status" value="1"/>
</dbReference>
<comment type="similarity">
    <text evidence="2 10">Belongs to the fatty acyl-CoA reductase family.</text>
</comment>
<dbReference type="CDD" id="cd09071">
    <property type="entry name" value="FAR_C"/>
    <property type="match status" value="1"/>
</dbReference>
<evidence type="ECO:0000256" key="7">
    <source>
        <dbReference type="ARBA" id="ARBA00023098"/>
    </source>
</evidence>
<evidence type="ECO:0000259" key="11">
    <source>
        <dbReference type="Pfam" id="PF03015"/>
    </source>
</evidence>
<proteinExistence type="inferred from homology"/>
<dbReference type="Proteomes" id="UP000051574">
    <property type="component" value="Unassembled WGS sequence"/>
</dbReference>
<dbReference type="Pfam" id="PF07993">
    <property type="entry name" value="NAD_binding_4"/>
    <property type="match status" value="1"/>
</dbReference>